<keyword evidence="6" id="KW-0732">Signal</keyword>
<dbReference type="PANTHER" id="PTHR43199:SF1">
    <property type="entry name" value="GLUTATHIONE HYDROLASE PROENZYME"/>
    <property type="match status" value="1"/>
</dbReference>
<comment type="caution">
    <text evidence="7">The sequence shown here is derived from an EMBL/GenBank/DDBJ whole genome shotgun (WGS) entry which is preliminary data.</text>
</comment>
<dbReference type="EMBL" id="JAMZEJ010000003">
    <property type="protein sequence ID" value="MCQ8240099.1"/>
    <property type="molecule type" value="Genomic_DNA"/>
</dbReference>
<evidence type="ECO:0000256" key="5">
    <source>
        <dbReference type="SAM" id="MobiDB-lite"/>
    </source>
</evidence>
<keyword evidence="8" id="KW-1185">Reference proteome</keyword>
<evidence type="ECO:0000256" key="3">
    <source>
        <dbReference type="ARBA" id="ARBA00022801"/>
    </source>
</evidence>
<dbReference type="Pfam" id="PF01019">
    <property type="entry name" value="G_glu_transpept"/>
    <property type="match status" value="1"/>
</dbReference>
<organism evidence="7 8">
    <name type="scientific">Rhizosaccharibacter radicis</name>
    <dbReference type="NCBI Taxonomy" id="2782605"/>
    <lineage>
        <taxon>Bacteria</taxon>
        <taxon>Pseudomonadati</taxon>
        <taxon>Pseudomonadota</taxon>
        <taxon>Alphaproteobacteria</taxon>
        <taxon>Acetobacterales</taxon>
        <taxon>Acetobacteraceae</taxon>
        <taxon>Rhizosaccharibacter</taxon>
    </lineage>
</organism>
<evidence type="ECO:0000313" key="7">
    <source>
        <dbReference type="EMBL" id="MCQ8240099.1"/>
    </source>
</evidence>
<dbReference type="InterPro" id="IPR043137">
    <property type="entry name" value="GGT_ssub_C"/>
</dbReference>
<feature type="chain" id="PRO_5046781221" evidence="6">
    <location>
        <begin position="18"/>
        <end position="423"/>
    </location>
</feature>
<protein>
    <submittedName>
        <fullName evidence="7">Gamma-glutamyltransferase</fullName>
        <ecNumber evidence="7">2.3.2.2</ecNumber>
    </submittedName>
</protein>
<comment type="similarity">
    <text evidence="1">Belongs to the gamma-glutamyltransferase family.</text>
</comment>
<dbReference type="PROSITE" id="PS51257">
    <property type="entry name" value="PROKAR_LIPOPROTEIN"/>
    <property type="match status" value="1"/>
</dbReference>
<feature type="signal peptide" evidence="6">
    <location>
        <begin position="1"/>
        <end position="17"/>
    </location>
</feature>
<evidence type="ECO:0000256" key="2">
    <source>
        <dbReference type="ARBA" id="ARBA00022679"/>
    </source>
</evidence>
<dbReference type="Gene3D" id="3.60.20.40">
    <property type="match status" value="1"/>
</dbReference>
<dbReference type="PANTHER" id="PTHR43199">
    <property type="entry name" value="GLUTATHIONE HYDROLASE"/>
    <property type="match status" value="1"/>
</dbReference>
<dbReference type="InterPro" id="IPR051792">
    <property type="entry name" value="GGT_bact"/>
</dbReference>
<name>A0ABT1VUT2_9PROT</name>
<dbReference type="InterPro" id="IPR029055">
    <property type="entry name" value="Ntn_hydrolases_N"/>
</dbReference>
<proteinExistence type="inferred from homology"/>
<dbReference type="RefSeq" id="WP_422918850.1">
    <property type="nucleotide sequence ID" value="NZ_JAMZEJ010000003.1"/>
</dbReference>
<keyword evidence="4" id="KW-0865">Zymogen</keyword>
<dbReference type="GO" id="GO:0103068">
    <property type="term" value="F:leukotriene C4 gamma-glutamyl transferase activity"/>
    <property type="evidence" value="ECO:0007669"/>
    <property type="project" value="UniProtKB-EC"/>
</dbReference>
<evidence type="ECO:0000256" key="4">
    <source>
        <dbReference type="ARBA" id="ARBA00023145"/>
    </source>
</evidence>
<dbReference type="EC" id="2.3.2.2" evidence="7"/>
<reference evidence="7 8" key="1">
    <citation type="submission" date="2022-06" db="EMBL/GenBank/DDBJ databases">
        <title>Rhizosaccharibacter gen. nov. sp. nov. KSS12, endophytic bacteria isolated from sugarcane.</title>
        <authorList>
            <person name="Pitiwittayakul N."/>
        </authorList>
    </citation>
    <scope>NUCLEOTIDE SEQUENCE [LARGE SCALE GENOMIC DNA]</scope>
    <source>
        <strain evidence="7 8">KSS12</strain>
    </source>
</reference>
<evidence type="ECO:0000256" key="1">
    <source>
        <dbReference type="ARBA" id="ARBA00009381"/>
    </source>
</evidence>
<keyword evidence="2 7" id="KW-0808">Transferase</keyword>
<accession>A0ABT1VUT2</accession>
<sequence>MPARAVASLLASGLVLAGCGTVSKVRNLAFGPPSPYLSGYVGAVSADEPIAAQTGRDVLARGGNAADAAAATAFALSVTLPSRASLGSGGACLAYRPDRKDPPEAFLFQPVAGSGGPHADRPAAVPMMARGIFLMQARYGSVGFDELVRPASRLAHGGITVSRAFADDLAAVSGPLLADPGAQAVFAPAGTPVKAGDQLVQPLLGETLDQLAVAGAGDVYTGLLAQRLAEGATKAGGGLTTTDLRNALPSVETVQTVSRGNVEVGFSPADGGLARSAFEGGDATRSGRLPASTSFVVMDRDGGAVACDLTMNNLFGTGRIAGETGVVLAASPARVSAPLLPAAIAFNASSRAFRAAVSGSGQGEAAAAVGSAMSNLLRGAPAAPVTDAGRVNSIACSKGLPGDSGSCVAATDPRGMGLATRPD</sequence>
<dbReference type="PRINTS" id="PR01210">
    <property type="entry name" value="GGTRANSPTASE"/>
</dbReference>
<dbReference type="Proteomes" id="UP001524547">
    <property type="component" value="Unassembled WGS sequence"/>
</dbReference>
<keyword evidence="7" id="KW-0012">Acyltransferase</keyword>
<dbReference type="SUPFAM" id="SSF56235">
    <property type="entry name" value="N-terminal nucleophile aminohydrolases (Ntn hydrolases)"/>
    <property type="match status" value="1"/>
</dbReference>
<gene>
    <name evidence="7" type="ORF">NFI88_04500</name>
</gene>
<feature type="region of interest" description="Disordered" evidence="5">
    <location>
        <begin position="401"/>
        <end position="423"/>
    </location>
</feature>
<keyword evidence="3" id="KW-0378">Hydrolase</keyword>
<evidence type="ECO:0000313" key="8">
    <source>
        <dbReference type="Proteomes" id="UP001524547"/>
    </source>
</evidence>
<evidence type="ECO:0000256" key="6">
    <source>
        <dbReference type="SAM" id="SignalP"/>
    </source>
</evidence>